<gene>
    <name evidence="2" type="ORF">PPRIM_AZ9-3.1.T0760031</name>
</gene>
<keyword evidence="3" id="KW-1185">Reference proteome</keyword>
<comment type="caution">
    <text evidence="2">The sequence shown here is derived from an EMBL/GenBank/DDBJ whole genome shotgun (WGS) entry which is preliminary data.</text>
</comment>
<feature type="region of interest" description="Disordered" evidence="1">
    <location>
        <begin position="1"/>
        <end position="35"/>
    </location>
</feature>
<feature type="compositionally biased region" description="Low complexity" evidence="1">
    <location>
        <begin position="187"/>
        <end position="202"/>
    </location>
</feature>
<evidence type="ECO:0000313" key="2">
    <source>
        <dbReference type="EMBL" id="CAD8086152.1"/>
    </source>
</evidence>
<accession>A0A8S1N2T9</accession>
<evidence type="ECO:0000313" key="3">
    <source>
        <dbReference type="Proteomes" id="UP000688137"/>
    </source>
</evidence>
<proteinExistence type="predicted"/>
<name>A0A8S1N2T9_PARPR</name>
<organism evidence="2 3">
    <name type="scientific">Paramecium primaurelia</name>
    <dbReference type="NCBI Taxonomy" id="5886"/>
    <lineage>
        <taxon>Eukaryota</taxon>
        <taxon>Sar</taxon>
        <taxon>Alveolata</taxon>
        <taxon>Ciliophora</taxon>
        <taxon>Intramacronucleata</taxon>
        <taxon>Oligohymenophorea</taxon>
        <taxon>Peniculida</taxon>
        <taxon>Parameciidae</taxon>
        <taxon>Paramecium</taxon>
    </lineage>
</organism>
<feature type="region of interest" description="Disordered" evidence="1">
    <location>
        <begin position="95"/>
        <end position="116"/>
    </location>
</feature>
<evidence type="ECO:0000256" key="1">
    <source>
        <dbReference type="SAM" id="MobiDB-lite"/>
    </source>
</evidence>
<protein>
    <submittedName>
        <fullName evidence="2">Uncharacterized protein</fullName>
    </submittedName>
</protein>
<feature type="compositionally biased region" description="Polar residues" evidence="1">
    <location>
        <begin position="1"/>
        <end position="16"/>
    </location>
</feature>
<sequence>MKNTSASKQANKTNVLRKSAENLPPFAPSTEKDKETSKLAHLEINLNRVCLQQDALMPLLQMIEYIPAIQRTDSVVKGLMRKIEENEQKILKSEKLLESKIKNPDGNQDKDTKKQQKQLQELQGKVKDMEQQMNNLQRWYEAKLKEENQALQRNLEHKIEKSKTETQKSVGSEKRVNTEQSKTHSKQVSQVQPQQPQESQQQYQYNVLQAVEQMVTVSLNQVRNQIQQEIDELREQVLASKQ</sequence>
<dbReference type="AlphaFoldDB" id="A0A8S1N2T9"/>
<dbReference type="EMBL" id="CAJJDM010000079">
    <property type="protein sequence ID" value="CAD8086152.1"/>
    <property type="molecule type" value="Genomic_DNA"/>
</dbReference>
<dbReference type="Proteomes" id="UP000688137">
    <property type="component" value="Unassembled WGS sequence"/>
</dbReference>
<reference evidence="2" key="1">
    <citation type="submission" date="2021-01" db="EMBL/GenBank/DDBJ databases">
        <authorList>
            <consortium name="Genoscope - CEA"/>
            <person name="William W."/>
        </authorList>
    </citation>
    <scope>NUCLEOTIDE SEQUENCE</scope>
</reference>
<feature type="compositionally biased region" description="Basic and acidic residues" evidence="1">
    <location>
        <begin position="157"/>
        <end position="177"/>
    </location>
</feature>
<feature type="region of interest" description="Disordered" evidence="1">
    <location>
        <begin position="157"/>
        <end position="202"/>
    </location>
</feature>
<feature type="compositionally biased region" description="Basic and acidic residues" evidence="1">
    <location>
        <begin position="95"/>
        <end position="114"/>
    </location>
</feature>